<reference evidence="1 2" key="1">
    <citation type="submission" date="2023-03" db="EMBL/GenBank/DDBJ databases">
        <title>High-quality genome of Scylla paramamosain provides insights in environmental adaptation.</title>
        <authorList>
            <person name="Zhang L."/>
        </authorList>
    </citation>
    <scope>NUCLEOTIDE SEQUENCE [LARGE SCALE GENOMIC DNA]</scope>
    <source>
        <strain evidence="1">LZ_2023a</strain>
        <tissue evidence="1">Muscle</tissue>
    </source>
</reference>
<dbReference type="AlphaFoldDB" id="A0AAW0UZ82"/>
<evidence type="ECO:0000313" key="2">
    <source>
        <dbReference type="Proteomes" id="UP001487740"/>
    </source>
</evidence>
<dbReference type="Proteomes" id="UP001487740">
    <property type="component" value="Unassembled WGS sequence"/>
</dbReference>
<comment type="caution">
    <text evidence="1">The sequence shown here is derived from an EMBL/GenBank/DDBJ whole genome shotgun (WGS) entry which is preliminary data.</text>
</comment>
<protein>
    <submittedName>
        <fullName evidence="1">Uncharacterized protein</fullName>
    </submittedName>
</protein>
<evidence type="ECO:0000313" key="1">
    <source>
        <dbReference type="EMBL" id="KAK8405419.1"/>
    </source>
</evidence>
<sequence length="66" mass="7780">MRISDVDSRVSQREVAAVEEWLASRKMFHVMRDHPSHNVPVLGGMWDARWDINPALATKLRKLRRR</sequence>
<organism evidence="1 2">
    <name type="scientific">Scylla paramamosain</name>
    <name type="common">Mud crab</name>
    <dbReference type="NCBI Taxonomy" id="85552"/>
    <lineage>
        <taxon>Eukaryota</taxon>
        <taxon>Metazoa</taxon>
        <taxon>Ecdysozoa</taxon>
        <taxon>Arthropoda</taxon>
        <taxon>Crustacea</taxon>
        <taxon>Multicrustacea</taxon>
        <taxon>Malacostraca</taxon>
        <taxon>Eumalacostraca</taxon>
        <taxon>Eucarida</taxon>
        <taxon>Decapoda</taxon>
        <taxon>Pleocyemata</taxon>
        <taxon>Brachyura</taxon>
        <taxon>Eubrachyura</taxon>
        <taxon>Portunoidea</taxon>
        <taxon>Portunidae</taxon>
        <taxon>Portuninae</taxon>
        <taxon>Scylla</taxon>
    </lineage>
</organism>
<keyword evidence="2" id="KW-1185">Reference proteome</keyword>
<proteinExistence type="predicted"/>
<dbReference type="EMBL" id="JARAKH010000003">
    <property type="protein sequence ID" value="KAK8405419.1"/>
    <property type="molecule type" value="Genomic_DNA"/>
</dbReference>
<accession>A0AAW0UZ82</accession>
<gene>
    <name evidence="1" type="ORF">O3P69_001755</name>
</gene>
<name>A0AAW0UZ82_SCYPA</name>